<gene>
    <name evidence="8" type="ORF">GXP67_27715</name>
</gene>
<dbReference type="Pfam" id="PF00196">
    <property type="entry name" value="GerE"/>
    <property type="match status" value="1"/>
</dbReference>
<dbReference type="PANTHER" id="PTHR43214">
    <property type="entry name" value="TWO-COMPONENT RESPONSE REGULATOR"/>
    <property type="match status" value="1"/>
</dbReference>
<dbReference type="InterPro" id="IPR000792">
    <property type="entry name" value="Tscrpt_reg_LuxR_C"/>
</dbReference>
<dbReference type="PROSITE" id="PS00622">
    <property type="entry name" value="HTH_LUXR_1"/>
    <property type="match status" value="1"/>
</dbReference>
<dbReference type="SUPFAM" id="SSF52172">
    <property type="entry name" value="CheY-like"/>
    <property type="match status" value="1"/>
</dbReference>
<feature type="domain" description="Response regulatory" evidence="7">
    <location>
        <begin position="7"/>
        <end position="123"/>
    </location>
</feature>
<dbReference type="SMART" id="SM00448">
    <property type="entry name" value="REC"/>
    <property type="match status" value="1"/>
</dbReference>
<dbReference type="InterPro" id="IPR039420">
    <property type="entry name" value="WalR-like"/>
</dbReference>
<dbReference type="InterPro" id="IPR011006">
    <property type="entry name" value="CheY-like_superfamily"/>
</dbReference>
<dbReference type="InterPro" id="IPR058245">
    <property type="entry name" value="NreC/VraR/RcsB-like_REC"/>
</dbReference>
<dbReference type="InterPro" id="IPR001789">
    <property type="entry name" value="Sig_transdc_resp-reg_receiver"/>
</dbReference>
<dbReference type="AlphaFoldDB" id="A0A6C0GRI5"/>
<dbReference type="Proteomes" id="UP000480178">
    <property type="component" value="Chromosome"/>
</dbReference>
<evidence type="ECO:0000313" key="9">
    <source>
        <dbReference type="Proteomes" id="UP000480178"/>
    </source>
</evidence>
<keyword evidence="1 5" id="KW-0597">Phosphoprotein</keyword>
<dbReference type="SMART" id="SM00421">
    <property type="entry name" value="HTH_LUXR"/>
    <property type="match status" value="1"/>
</dbReference>
<dbReference type="CDD" id="cd06170">
    <property type="entry name" value="LuxR_C_like"/>
    <property type="match status" value="1"/>
</dbReference>
<dbReference type="EMBL" id="CP048222">
    <property type="protein sequence ID" value="QHT70162.1"/>
    <property type="molecule type" value="Genomic_DNA"/>
</dbReference>
<dbReference type="Pfam" id="PF00072">
    <property type="entry name" value="Response_reg"/>
    <property type="match status" value="1"/>
</dbReference>
<proteinExistence type="predicted"/>
<keyword evidence="9" id="KW-1185">Reference proteome</keyword>
<evidence type="ECO:0000313" key="8">
    <source>
        <dbReference type="EMBL" id="QHT70162.1"/>
    </source>
</evidence>
<evidence type="ECO:0000259" key="7">
    <source>
        <dbReference type="PROSITE" id="PS50110"/>
    </source>
</evidence>
<evidence type="ECO:0000256" key="3">
    <source>
        <dbReference type="ARBA" id="ARBA00023125"/>
    </source>
</evidence>
<organism evidence="8 9">
    <name type="scientific">Rhodocytophaga rosea</name>
    <dbReference type="NCBI Taxonomy" id="2704465"/>
    <lineage>
        <taxon>Bacteria</taxon>
        <taxon>Pseudomonadati</taxon>
        <taxon>Bacteroidota</taxon>
        <taxon>Cytophagia</taxon>
        <taxon>Cytophagales</taxon>
        <taxon>Rhodocytophagaceae</taxon>
        <taxon>Rhodocytophaga</taxon>
    </lineage>
</organism>
<dbReference type="PROSITE" id="PS50110">
    <property type="entry name" value="RESPONSE_REGULATORY"/>
    <property type="match status" value="1"/>
</dbReference>
<evidence type="ECO:0000259" key="6">
    <source>
        <dbReference type="PROSITE" id="PS50043"/>
    </source>
</evidence>
<accession>A0A6C0GRI5</accession>
<keyword evidence="3" id="KW-0238">DNA-binding</keyword>
<evidence type="ECO:0000256" key="5">
    <source>
        <dbReference type="PROSITE-ProRule" id="PRU00169"/>
    </source>
</evidence>
<dbReference type="GO" id="GO:0000160">
    <property type="term" value="P:phosphorelay signal transduction system"/>
    <property type="evidence" value="ECO:0007669"/>
    <property type="project" value="InterPro"/>
</dbReference>
<feature type="modified residue" description="4-aspartylphosphate" evidence="5">
    <location>
        <position position="58"/>
    </location>
</feature>
<name>A0A6C0GRI5_9BACT</name>
<dbReference type="PRINTS" id="PR00038">
    <property type="entry name" value="HTHLUXR"/>
</dbReference>
<dbReference type="InterPro" id="IPR016032">
    <property type="entry name" value="Sig_transdc_resp-reg_C-effctor"/>
</dbReference>
<feature type="domain" description="HTH luxR-type" evidence="6">
    <location>
        <begin position="142"/>
        <end position="207"/>
    </location>
</feature>
<dbReference type="Gene3D" id="3.40.50.2300">
    <property type="match status" value="1"/>
</dbReference>
<dbReference type="RefSeq" id="WP_162446144.1">
    <property type="nucleotide sequence ID" value="NZ_CP048222.1"/>
</dbReference>
<sequence>MPLQNIRIVIVEDDNLIRDGFALLINSTYGYTIVNTYNNCEDAIKHLSDDSPDVVLMDIELPGMNGIEGIEKIKKLRPRTNIIVVTVYDNDALVFQALCAGAGGYLTKNMQPARLLEAIKDIQEGGAPMSTNIARMVVSSFQKNRNSPLTSRETEVLELLSKGKSYSTIADELFVDKETIRTHIKNIYWKLEVHSKAEAIEKALKNKLI</sequence>
<dbReference type="SUPFAM" id="SSF46894">
    <property type="entry name" value="C-terminal effector domain of the bipartite response regulators"/>
    <property type="match status" value="1"/>
</dbReference>
<evidence type="ECO:0000256" key="4">
    <source>
        <dbReference type="ARBA" id="ARBA00023163"/>
    </source>
</evidence>
<reference evidence="8 9" key="1">
    <citation type="submission" date="2020-01" db="EMBL/GenBank/DDBJ databases">
        <authorList>
            <person name="Kim M.K."/>
        </authorList>
    </citation>
    <scope>NUCLEOTIDE SEQUENCE [LARGE SCALE GENOMIC DNA]</scope>
    <source>
        <strain evidence="8 9">172606-1</strain>
    </source>
</reference>
<dbReference type="KEGG" id="rhoz:GXP67_27715"/>
<dbReference type="PANTHER" id="PTHR43214:SF24">
    <property type="entry name" value="TRANSCRIPTIONAL REGULATORY PROTEIN NARL-RELATED"/>
    <property type="match status" value="1"/>
</dbReference>
<dbReference type="GO" id="GO:0006355">
    <property type="term" value="P:regulation of DNA-templated transcription"/>
    <property type="evidence" value="ECO:0007669"/>
    <property type="project" value="InterPro"/>
</dbReference>
<dbReference type="PROSITE" id="PS50043">
    <property type="entry name" value="HTH_LUXR_2"/>
    <property type="match status" value="1"/>
</dbReference>
<evidence type="ECO:0000256" key="1">
    <source>
        <dbReference type="ARBA" id="ARBA00022553"/>
    </source>
</evidence>
<keyword evidence="4" id="KW-0804">Transcription</keyword>
<protein>
    <submittedName>
        <fullName evidence="8">Response regulator transcription factor</fullName>
    </submittedName>
</protein>
<dbReference type="CDD" id="cd17535">
    <property type="entry name" value="REC_NarL-like"/>
    <property type="match status" value="1"/>
</dbReference>
<dbReference type="GO" id="GO:0003677">
    <property type="term" value="F:DNA binding"/>
    <property type="evidence" value="ECO:0007669"/>
    <property type="project" value="UniProtKB-KW"/>
</dbReference>
<keyword evidence="2" id="KW-0805">Transcription regulation</keyword>
<evidence type="ECO:0000256" key="2">
    <source>
        <dbReference type="ARBA" id="ARBA00023015"/>
    </source>
</evidence>